<dbReference type="AlphaFoldDB" id="A0A8I6SQF2"/>
<dbReference type="Pfam" id="PF03283">
    <property type="entry name" value="PAE"/>
    <property type="match status" value="1"/>
</dbReference>
<dbReference type="Gene3D" id="3.20.20.190">
    <property type="entry name" value="Phosphatidylinositol (PI) phosphodiesterase"/>
    <property type="match status" value="1"/>
</dbReference>
<name>A0A8I6SQF2_CIMLE</name>
<dbReference type="EnsemblMetazoa" id="XM_024229571.1">
    <property type="protein sequence ID" value="XP_024085339.1"/>
    <property type="gene ID" value="LOC106665292"/>
</dbReference>
<dbReference type="InterPro" id="IPR004963">
    <property type="entry name" value="PAE/NOTUM"/>
</dbReference>
<dbReference type="Proteomes" id="UP000494040">
    <property type="component" value="Unassembled WGS sequence"/>
</dbReference>
<dbReference type="InterPro" id="IPR017946">
    <property type="entry name" value="PLC-like_Pdiesterase_TIM-brl"/>
</dbReference>
<dbReference type="GO" id="GO:0008081">
    <property type="term" value="F:phosphoric diester hydrolase activity"/>
    <property type="evidence" value="ECO:0007669"/>
    <property type="project" value="InterPro"/>
</dbReference>
<dbReference type="GeneID" id="106665292"/>
<dbReference type="PANTHER" id="PTHR21562">
    <property type="entry name" value="NOTUM-RELATED"/>
    <property type="match status" value="1"/>
</dbReference>
<feature type="chain" id="PRO_5035259202" description="Carboxyl esterase" evidence="3">
    <location>
        <begin position="21"/>
        <end position="977"/>
    </location>
</feature>
<keyword evidence="5" id="KW-1185">Reference proteome</keyword>
<evidence type="ECO:0000256" key="2">
    <source>
        <dbReference type="SAM" id="MobiDB-lite"/>
    </source>
</evidence>
<protein>
    <recommendedName>
        <fullName evidence="6">Carboxyl esterase</fullName>
    </recommendedName>
</protein>
<feature type="signal peptide" evidence="3">
    <location>
        <begin position="1"/>
        <end position="20"/>
    </location>
</feature>
<evidence type="ECO:0000256" key="3">
    <source>
        <dbReference type="SAM" id="SignalP"/>
    </source>
</evidence>
<feature type="region of interest" description="Disordered" evidence="2">
    <location>
        <begin position="392"/>
        <end position="416"/>
    </location>
</feature>
<dbReference type="OrthoDB" id="2015280at2759"/>
<evidence type="ECO:0000313" key="5">
    <source>
        <dbReference type="Proteomes" id="UP000494040"/>
    </source>
</evidence>
<dbReference type="PANTHER" id="PTHR21562:SF122">
    <property type="entry name" value="PALMITOLEOYL-PROTEIN CARBOXYLESTERASE NOTUM"/>
    <property type="match status" value="1"/>
</dbReference>
<evidence type="ECO:0000256" key="1">
    <source>
        <dbReference type="ARBA" id="ARBA00010213"/>
    </source>
</evidence>
<dbReference type="GO" id="GO:0006629">
    <property type="term" value="P:lipid metabolic process"/>
    <property type="evidence" value="ECO:0007669"/>
    <property type="project" value="InterPro"/>
</dbReference>
<dbReference type="SUPFAM" id="SSF51695">
    <property type="entry name" value="PLC-like phosphodiesterases"/>
    <property type="match status" value="1"/>
</dbReference>
<evidence type="ECO:0008006" key="6">
    <source>
        <dbReference type="Google" id="ProtNLM"/>
    </source>
</evidence>
<comment type="similarity">
    <text evidence="1">Belongs to the pectinacetylesterase family. Notum subfamily.</text>
</comment>
<dbReference type="RefSeq" id="XP_024085339.1">
    <property type="nucleotide sequence ID" value="XM_024229571.1"/>
</dbReference>
<keyword evidence="3" id="KW-0732">Signal</keyword>
<reference evidence="4" key="1">
    <citation type="submission" date="2022-01" db="UniProtKB">
        <authorList>
            <consortium name="EnsemblMetazoa"/>
        </authorList>
    </citation>
    <scope>IDENTIFICATION</scope>
</reference>
<accession>A0A8I6SQF2</accession>
<evidence type="ECO:0000313" key="4">
    <source>
        <dbReference type="EnsemblMetazoa" id="XP_024085339.1"/>
    </source>
</evidence>
<dbReference type="OMA" id="YFRTNIT"/>
<proteinExistence type="inferred from homology"/>
<organism evidence="4 5">
    <name type="scientific">Cimex lectularius</name>
    <name type="common">Bed bug</name>
    <name type="synonym">Acanthia lectularia</name>
    <dbReference type="NCBI Taxonomy" id="79782"/>
    <lineage>
        <taxon>Eukaryota</taxon>
        <taxon>Metazoa</taxon>
        <taxon>Ecdysozoa</taxon>
        <taxon>Arthropoda</taxon>
        <taxon>Hexapoda</taxon>
        <taxon>Insecta</taxon>
        <taxon>Pterygota</taxon>
        <taxon>Neoptera</taxon>
        <taxon>Paraneoptera</taxon>
        <taxon>Hemiptera</taxon>
        <taxon>Heteroptera</taxon>
        <taxon>Panheteroptera</taxon>
        <taxon>Cimicomorpha</taxon>
        <taxon>Cimicidae</taxon>
        <taxon>Cimex</taxon>
    </lineage>
</organism>
<dbReference type="KEGG" id="clec:106665292"/>
<sequence length="977" mass="111833">MKNFCLFLLLSMLNLEEGLAGQDEGSNVVNALPHNEVFQKLFKLLEGCGLDEQAGLRKVYLKGTATCNDGSPAGYYIRRSSGSKRWIVFLEGGWYCYDKRSCNTRWHRMQHLMSSKKWQAVKNVGGILSTKAEENPYWWNANHVFVPYCTSDSWSGRRAVPVLDTPFTFMGAAIVEQVISELLPLGLQNANSLLLAGSSAGGAGVMLNLEHVQTLLYPYPNIIVRGITDSGWFLDRAPYSHYSESLASVEAIKKGLNLWDGQMPKTCKAKYKHEPWRCFFGYRLYPTLLTPLFVFQWLFDEAQMTADNVGAPMTKQQWDYVHKMGDSLRTSFRNVTSVFAPSCISHSILTKRDWHLLKIDDVSLPQALRCWEINTNFKNNGISPVRGLRRKNGGGKGNHLSNSTHMVGQHKKKRRKNGLKIRTKKNKRGGARRNGQKFGLHNDSCKMRLIERCSWPQCNHSCPKLHNPFTGEEMDFIELLKSFGLDMTSVANALGIDIHTLNNMDQEELLNLLTQQAKCMRPSRPIGQYKCRRKGDKMWYFLVFPLFQYVNGHEQLVGISPLYLTVSSLLRDTNQGTKLIERELQINWESDAFDAIAVYRENPNVEPSDKIFQISTLGISDGLVETNVTLGKPVFPNGWDMNSDSPPIPGDHCLPFWVVGFKQHKIITADCIKIRPTWMQDNRLVIRNLPITSLFIPGTHNSGCYKRGSLFSQRRDTTGKYILTQDQSIWNQLVYGIRYLDFRIGYYPVKNATSETSDNCFWINHDLIKVRHMTPILRELKGFLAKAKDEIVILDLHRFPIGFNNRPQRHEQLVKYLERELKPIAIPFKSPSVTLDEIWEGEQRLIISYGEKEVQKKHNWLWPPIRQLWGNKQTVEKLYNFLDNIMTNDSVRIPSKGMWAAMAQLTPGPLDLLFNPKGSLREMAHLVNPSLSKWCRKKWWNMANIVTSDFFLETDIINTAIAANVQQGSGPQEYTTF</sequence>